<dbReference type="SUPFAM" id="SSF89550">
    <property type="entry name" value="PHP domain-like"/>
    <property type="match status" value="1"/>
</dbReference>
<proteinExistence type="predicted"/>
<evidence type="ECO:0000313" key="2">
    <source>
        <dbReference type="Proteomes" id="UP000321301"/>
    </source>
</evidence>
<protein>
    <recommendedName>
        <fullName evidence="3">Polymerase/histidinol phosphatase N-terminal domain-containing protein</fullName>
    </recommendedName>
</protein>
<dbReference type="NCBIfam" id="NF038032">
    <property type="entry name" value="CehA_McbA_metalo"/>
    <property type="match status" value="1"/>
</dbReference>
<comment type="caution">
    <text evidence="1">The sequence shown here is derived from an EMBL/GenBank/DDBJ whole genome shotgun (WGS) entry which is preliminary data.</text>
</comment>
<dbReference type="EMBL" id="BJYV01000013">
    <property type="protein sequence ID" value="GEO22150.1"/>
    <property type="molecule type" value="Genomic_DNA"/>
</dbReference>
<reference evidence="1 2" key="1">
    <citation type="submission" date="2019-07" db="EMBL/GenBank/DDBJ databases">
        <title>Whole genome shotgun sequence of Cyclobacterium qasimii NBRC 106168.</title>
        <authorList>
            <person name="Hosoyama A."/>
            <person name="Uohara A."/>
            <person name="Ohji S."/>
            <person name="Ichikawa N."/>
        </authorList>
    </citation>
    <scope>NUCLEOTIDE SEQUENCE [LARGE SCALE GENOMIC DNA]</scope>
    <source>
        <strain evidence="1 2">NBRC 106168</strain>
    </source>
</reference>
<dbReference type="InterPro" id="IPR016195">
    <property type="entry name" value="Pol/histidinol_Pase-like"/>
</dbReference>
<accession>A0A512CDK4</accession>
<organism evidence="1 2">
    <name type="scientific">Cyclobacterium qasimii</name>
    <dbReference type="NCBI Taxonomy" id="1350429"/>
    <lineage>
        <taxon>Bacteria</taxon>
        <taxon>Pseudomonadati</taxon>
        <taxon>Bacteroidota</taxon>
        <taxon>Cytophagia</taxon>
        <taxon>Cytophagales</taxon>
        <taxon>Cyclobacteriaceae</taxon>
        <taxon>Cyclobacterium</taxon>
    </lineage>
</organism>
<evidence type="ECO:0008006" key="3">
    <source>
        <dbReference type="Google" id="ProtNLM"/>
    </source>
</evidence>
<sequence length="675" mass="74790">MEKGFAQKIILDPEMHHLRFGDSPEWADFSRESEGNRIEIPFVVKNSAGNKTLQIRQQDIKQTWQVKLNGNQLGNLDRDEKDKIIYLEIPSGLLNPGHNSIQIEQQGTVPDDIMVGHIVLDDRPLTEVLSEGTLHIEVYDKTSANLLPSIITVVNTEGALQTVGASSSDDLAVRPGVVYTGNGKASFGLPSGDFTIYATRGFEYGVDSLQLTIKPGDRIHKKLYINQEVPTEGWISSDTHIHTFTHSGHGDATMQERAITIAAEGIELPIMTDHNVHINIEPASWEMRVNAYFTPVIGNEVTTRFGHFNIFPVTEEAPIPEIKAENWDMLYRNMQKTVGQGIIILNHARDVHGGFRPFDQERHIGDAGVNLEGWEVPANAMEVINSGALQTDIMRLYKDWFGMLNRGYSITPIGASDSHDVNRYRVGQARTYIRSQSKDPGKIDVGEAIQNIREGKVMVNFSLLAEMVIDQQYESGDLAPNAGEINVAVRVLGPGWLDADTVSLYANGIKVREAIISGESESGTGIKWTGTWTLPKPAHDVFLVVIATGPGKPLPFWQIGKPYQPDSPLWKPKIMGSSGAVWIDADGDGLRTSAYEYALKLWKNTDGEIISFIEKLEPYDKAVAIQAASILMKEGFLGKLMNSEKPLHQASPAIKAGFHKYYKAWMLSEGIKENP</sequence>
<dbReference type="Proteomes" id="UP000321301">
    <property type="component" value="Unassembled WGS sequence"/>
</dbReference>
<gene>
    <name evidence="1" type="ORF">CQA01_26840</name>
</gene>
<dbReference type="Gene3D" id="3.20.20.140">
    <property type="entry name" value="Metal-dependent hydrolases"/>
    <property type="match status" value="1"/>
</dbReference>
<evidence type="ECO:0000313" key="1">
    <source>
        <dbReference type="EMBL" id="GEO22150.1"/>
    </source>
</evidence>
<keyword evidence="2" id="KW-1185">Reference proteome</keyword>
<name>A0A512CDK4_9BACT</name>
<dbReference type="AlphaFoldDB" id="A0A512CDK4"/>